<feature type="domain" description="Conserved hypothetical protein CHP03032" evidence="2">
    <location>
        <begin position="77"/>
        <end position="389"/>
    </location>
</feature>
<dbReference type="InterPro" id="IPR017481">
    <property type="entry name" value="CHP03032"/>
</dbReference>
<sequence length="417" mass="45617">MSRVNHPNQPISRSSKDTNSPRFESGNQTAYAVGSISYLYLSGNQASVTSDDEGNAAQAGKKDALPMREINYRHSSQFVPILDHLGVSLLISTYAAGKVVSVGLSKSELTLGFSNFQQAMGIAVGKDRLAIGGPNLIWKLRNAQELASKIEPAGTYDRGYLARESFVTGNIHVHEMGWGRDGELWIVNTLFSCLCNLHDAYNFVPRWQPSFISELAPQDRCHLNGMCMIDGKPRYVTALGTSDSPRGWRDNKSDGGVVIDVRSNQVVASGFCMPHSPRWYQGKLYLLDSGRGRLVVVDPESGNFETIVDFPGYGRGLAFAGQFALIGMSKARETSVFGGVPICNDRASMRCGIVVVDMISAKSVAYLEFESGVEELFDVQVISDSKRTVICGPFPNEDGQTPVWVVPNSQQIDRMPL</sequence>
<comment type="caution">
    <text evidence="3">The sequence shown here is derived from an EMBL/GenBank/DDBJ whole genome shotgun (WGS) entry which is preliminary data.</text>
</comment>
<protein>
    <recommendedName>
        <fullName evidence="2">Conserved hypothetical protein CHP03032 domain-containing protein</fullName>
    </recommendedName>
</protein>
<evidence type="ECO:0000313" key="4">
    <source>
        <dbReference type="Proteomes" id="UP000320176"/>
    </source>
</evidence>
<gene>
    <name evidence="3" type="ORF">Pla52n_55810</name>
</gene>
<dbReference type="NCBIfam" id="TIGR03032">
    <property type="entry name" value="TIGR03032 family protein"/>
    <property type="match status" value="1"/>
</dbReference>
<dbReference type="Proteomes" id="UP000320176">
    <property type="component" value="Unassembled WGS sequence"/>
</dbReference>
<keyword evidence="4" id="KW-1185">Reference proteome</keyword>
<organism evidence="3 4">
    <name type="scientific">Stieleria varia</name>
    <dbReference type="NCBI Taxonomy" id="2528005"/>
    <lineage>
        <taxon>Bacteria</taxon>
        <taxon>Pseudomonadati</taxon>
        <taxon>Planctomycetota</taxon>
        <taxon>Planctomycetia</taxon>
        <taxon>Pirellulales</taxon>
        <taxon>Pirellulaceae</taxon>
        <taxon>Stieleria</taxon>
    </lineage>
</organism>
<evidence type="ECO:0000256" key="1">
    <source>
        <dbReference type="SAM" id="MobiDB-lite"/>
    </source>
</evidence>
<dbReference type="Pfam" id="PF16261">
    <property type="entry name" value="DUF4915"/>
    <property type="match status" value="1"/>
</dbReference>
<reference evidence="3 4" key="1">
    <citation type="submission" date="2019-02" db="EMBL/GenBank/DDBJ databases">
        <title>Deep-cultivation of Planctomycetes and their phenomic and genomic characterization uncovers novel biology.</title>
        <authorList>
            <person name="Wiegand S."/>
            <person name="Jogler M."/>
            <person name="Boedeker C."/>
            <person name="Pinto D."/>
            <person name="Vollmers J."/>
            <person name="Rivas-Marin E."/>
            <person name="Kohn T."/>
            <person name="Peeters S.H."/>
            <person name="Heuer A."/>
            <person name="Rast P."/>
            <person name="Oberbeckmann S."/>
            <person name="Bunk B."/>
            <person name="Jeske O."/>
            <person name="Meyerdierks A."/>
            <person name="Storesund J.E."/>
            <person name="Kallscheuer N."/>
            <person name="Luecker S."/>
            <person name="Lage O.M."/>
            <person name="Pohl T."/>
            <person name="Merkel B.J."/>
            <person name="Hornburger P."/>
            <person name="Mueller R.-W."/>
            <person name="Bruemmer F."/>
            <person name="Labrenz M."/>
            <person name="Spormann A.M."/>
            <person name="Op Den Camp H."/>
            <person name="Overmann J."/>
            <person name="Amann R."/>
            <person name="Jetten M.S.M."/>
            <person name="Mascher T."/>
            <person name="Medema M.H."/>
            <person name="Devos D.P."/>
            <person name="Kaster A.-K."/>
            <person name="Ovreas L."/>
            <person name="Rohde M."/>
            <person name="Galperin M.Y."/>
            <person name="Jogler C."/>
        </authorList>
    </citation>
    <scope>NUCLEOTIDE SEQUENCE [LARGE SCALE GENOMIC DNA]</scope>
    <source>
        <strain evidence="3 4">Pla52n</strain>
    </source>
</reference>
<dbReference type="SUPFAM" id="SSF63829">
    <property type="entry name" value="Calcium-dependent phosphotriesterase"/>
    <property type="match status" value="1"/>
</dbReference>
<evidence type="ECO:0000259" key="2">
    <source>
        <dbReference type="Pfam" id="PF16261"/>
    </source>
</evidence>
<feature type="region of interest" description="Disordered" evidence="1">
    <location>
        <begin position="1"/>
        <end position="26"/>
    </location>
</feature>
<accession>A0A5C6A5Y9</accession>
<name>A0A5C6A5Y9_9BACT</name>
<dbReference type="EMBL" id="SJPN01000008">
    <property type="protein sequence ID" value="TWT93753.1"/>
    <property type="molecule type" value="Genomic_DNA"/>
</dbReference>
<evidence type="ECO:0000313" key="3">
    <source>
        <dbReference type="EMBL" id="TWT93753.1"/>
    </source>
</evidence>
<dbReference type="AlphaFoldDB" id="A0A5C6A5Y9"/>
<proteinExistence type="predicted"/>